<sequence length="177" mass="19668">MCGSGRVGGSRARCHPSGDEQKSQAAVALRTLEFQKRCLRSGREGTAFVAMITAVGFAGHSHDLYLRLFEARRVGRRALDLTRDMTHLRELAPSVYKSSILQTPEQEARQCLRKEMATEDCDGAARFQCGKGQPALPFVVYGLCVYSRAWPKCDLQLAGLYPTFYSGNELWIGMCPE</sequence>
<evidence type="ECO:0000313" key="2">
    <source>
        <dbReference type="EMBL" id="KAJ1151463.1"/>
    </source>
</evidence>
<organism evidence="2 3">
    <name type="scientific">Pleurodeles waltl</name>
    <name type="common">Iberian ribbed newt</name>
    <dbReference type="NCBI Taxonomy" id="8319"/>
    <lineage>
        <taxon>Eukaryota</taxon>
        <taxon>Metazoa</taxon>
        <taxon>Chordata</taxon>
        <taxon>Craniata</taxon>
        <taxon>Vertebrata</taxon>
        <taxon>Euteleostomi</taxon>
        <taxon>Amphibia</taxon>
        <taxon>Batrachia</taxon>
        <taxon>Caudata</taxon>
        <taxon>Salamandroidea</taxon>
        <taxon>Salamandridae</taxon>
        <taxon>Pleurodelinae</taxon>
        <taxon>Pleurodeles</taxon>
    </lineage>
</organism>
<evidence type="ECO:0000256" key="1">
    <source>
        <dbReference type="SAM" id="MobiDB-lite"/>
    </source>
</evidence>
<feature type="region of interest" description="Disordered" evidence="1">
    <location>
        <begin position="1"/>
        <end position="20"/>
    </location>
</feature>
<dbReference type="EMBL" id="JANPWB010000009">
    <property type="protein sequence ID" value="KAJ1151463.1"/>
    <property type="molecule type" value="Genomic_DNA"/>
</dbReference>
<name>A0AAV7RHK5_PLEWA</name>
<keyword evidence="3" id="KW-1185">Reference proteome</keyword>
<dbReference type="AlphaFoldDB" id="A0AAV7RHK5"/>
<proteinExistence type="predicted"/>
<reference evidence="2" key="1">
    <citation type="journal article" date="2022" name="bioRxiv">
        <title>Sequencing and chromosome-scale assembly of the giantPleurodeles waltlgenome.</title>
        <authorList>
            <person name="Brown T."/>
            <person name="Elewa A."/>
            <person name="Iarovenko S."/>
            <person name="Subramanian E."/>
            <person name="Araus A.J."/>
            <person name="Petzold A."/>
            <person name="Susuki M."/>
            <person name="Suzuki K.-i.T."/>
            <person name="Hayashi T."/>
            <person name="Toyoda A."/>
            <person name="Oliveira C."/>
            <person name="Osipova E."/>
            <person name="Leigh N.D."/>
            <person name="Simon A."/>
            <person name="Yun M.H."/>
        </authorList>
    </citation>
    <scope>NUCLEOTIDE SEQUENCE</scope>
    <source>
        <strain evidence="2">20211129_DDA</strain>
        <tissue evidence="2">Liver</tissue>
    </source>
</reference>
<protein>
    <submittedName>
        <fullName evidence="2">Uncharacterized protein</fullName>
    </submittedName>
</protein>
<comment type="caution">
    <text evidence="2">The sequence shown here is derived from an EMBL/GenBank/DDBJ whole genome shotgun (WGS) entry which is preliminary data.</text>
</comment>
<gene>
    <name evidence="2" type="ORF">NDU88_004243</name>
</gene>
<dbReference type="Proteomes" id="UP001066276">
    <property type="component" value="Chromosome 5"/>
</dbReference>
<accession>A0AAV7RHK5</accession>
<evidence type="ECO:0000313" key="3">
    <source>
        <dbReference type="Proteomes" id="UP001066276"/>
    </source>
</evidence>